<keyword evidence="2" id="KW-0418">Kinase</keyword>
<name>A0ABU3XHQ3_9BACI</name>
<proteinExistence type="predicted"/>
<sequence length="83" mass="9326">YTNASTTQLVNAFTKKWDQQLIDLLDLNKEMFQEIKLPKTIVGNLSEELVSELGFDMQVILPATHDTGSAVIAVPEQDETIYI</sequence>
<dbReference type="SUPFAM" id="SSF53067">
    <property type="entry name" value="Actin-like ATPase domain"/>
    <property type="match status" value="1"/>
</dbReference>
<dbReference type="Pfam" id="PF00370">
    <property type="entry name" value="FGGY_N"/>
    <property type="match status" value="1"/>
</dbReference>
<keyword evidence="3" id="KW-1185">Reference proteome</keyword>
<feature type="non-terminal residue" evidence="2">
    <location>
        <position position="83"/>
    </location>
</feature>
<keyword evidence="2" id="KW-0808">Transferase</keyword>
<comment type="caution">
    <text evidence="2">The sequence shown here is derived from an EMBL/GenBank/DDBJ whole genome shotgun (WGS) entry which is preliminary data.</text>
</comment>
<gene>
    <name evidence="2" type="ORF">RYX56_24075</name>
</gene>
<evidence type="ECO:0000259" key="1">
    <source>
        <dbReference type="Pfam" id="PF00370"/>
    </source>
</evidence>
<feature type="domain" description="Carbohydrate kinase FGGY N-terminal" evidence="1">
    <location>
        <begin position="1"/>
        <end position="72"/>
    </location>
</feature>
<protein>
    <submittedName>
        <fullName evidence="2">FGGY family carbohydrate kinase</fullName>
    </submittedName>
</protein>
<dbReference type="Gene3D" id="3.30.420.40">
    <property type="match status" value="1"/>
</dbReference>
<feature type="non-terminal residue" evidence="2">
    <location>
        <position position="1"/>
    </location>
</feature>
<dbReference type="RefSeq" id="WP_317124347.1">
    <property type="nucleotide sequence ID" value="NZ_JAWJBA010000724.1"/>
</dbReference>
<evidence type="ECO:0000313" key="2">
    <source>
        <dbReference type="EMBL" id="MDV2687427.1"/>
    </source>
</evidence>
<accession>A0ABU3XHQ3</accession>
<reference evidence="2 3" key="1">
    <citation type="submission" date="2023-10" db="EMBL/GenBank/DDBJ databases">
        <title>Screening of Alkalihalobacillus lindianensis BZ-TG-R113 and Its Alleviation of Salt Stress on Rapeseed Growth.</title>
        <authorList>
            <person name="Zhao B."/>
            <person name="Guo T."/>
        </authorList>
    </citation>
    <scope>NUCLEOTIDE SEQUENCE [LARGE SCALE GENOMIC DNA]</scope>
    <source>
        <strain evidence="2 3">BZ-TG-R113</strain>
    </source>
</reference>
<dbReference type="GO" id="GO:0016301">
    <property type="term" value="F:kinase activity"/>
    <property type="evidence" value="ECO:0007669"/>
    <property type="project" value="UniProtKB-KW"/>
</dbReference>
<dbReference type="InterPro" id="IPR043129">
    <property type="entry name" value="ATPase_NBD"/>
</dbReference>
<dbReference type="InterPro" id="IPR018484">
    <property type="entry name" value="FGGY_N"/>
</dbReference>
<organism evidence="2 3">
    <name type="scientific">Alkalihalophilus lindianensis</name>
    <dbReference type="NCBI Taxonomy" id="1630542"/>
    <lineage>
        <taxon>Bacteria</taxon>
        <taxon>Bacillati</taxon>
        <taxon>Bacillota</taxon>
        <taxon>Bacilli</taxon>
        <taxon>Bacillales</taxon>
        <taxon>Bacillaceae</taxon>
        <taxon>Alkalihalophilus</taxon>
    </lineage>
</organism>
<dbReference type="EMBL" id="JAWJBA010000724">
    <property type="protein sequence ID" value="MDV2687427.1"/>
    <property type="molecule type" value="Genomic_DNA"/>
</dbReference>
<evidence type="ECO:0000313" key="3">
    <source>
        <dbReference type="Proteomes" id="UP001287282"/>
    </source>
</evidence>
<dbReference type="Proteomes" id="UP001287282">
    <property type="component" value="Unassembled WGS sequence"/>
</dbReference>